<evidence type="ECO:0000256" key="1">
    <source>
        <dbReference type="SAM" id="SignalP"/>
    </source>
</evidence>
<keyword evidence="1" id="KW-0732">Signal</keyword>
<feature type="domain" description="Glycosyl hydrolase family 92" evidence="2">
    <location>
        <begin position="273"/>
        <end position="741"/>
    </location>
</feature>
<feature type="domain" description="Glycosyl hydrolase family 92 N-terminal" evidence="3">
    <location>
        <begin position="25"/>
        <end position="267"/>
    </location>
</feature>
<protein>
    <submittedName>
        <fullName evidence="4">Glycosyl hydrolase</fullName>
    </submittedName>
</protein>
<organism evidence="4 5">
    <name type="scientific">Trichodelitschia bisporula</name>
    <dbReference type="NCBI Taxonomy" id="703511"/>
    <lineage>
        <taxon>Eukaryota</taxon>
        <taxon>Fungi</taxon>
        <taxon>Dikarya</taxon>
        <taxon>Ascomycota</taxon>
        <taxon>Pezizomycotina</taxon>
        <taxon>Dothideomycetes</taxon>
        <taxon>Dothideomycetes incertae sedis</taxon>
        <taxon>Phaeotrichales</taxon>
        <taxon>Phaeotrichaceae</taxon>
        <taxon>Trichodelitschia</taxon>
    </lineage>
</organism>
<dbReference type="FunFam" id="3.30.2080.10:FF:000001">
    <property type="entry name" value="Alpha-1,2-mannosidase subfamily"/>
    <property type="match status" value="1"/>
</dbReference>
<evidence type="ECO:0000259" key="2">
    <source>
        <dbReference type="Pfam" id="PF07971"/>
    </source>
</evidence>
<dbReference type="FunFam" id="2.70.98.10:FF:000028">
    <property type="entry name" value="Alpha-1,2-mannosidase family protein (AFU_orthologue AFUA_5G10520)"/>
    <property type="match status" value="1"/>
</dbReference>
<keyword evidence="4" id="KW-0378">Hydrolase</keyword>
<proteinExistence type="predicted"/>
<evidence type="ECO:0000259" key="3">
    <source>
        <dbReference type="Pfam" id="PF17678"/>
    </source>
</evidence>
<dbReference type="PANTHER" id="PTHR12143:SF38">
    <property type="entry name" value="ALPHA-1,2-MANNOSIDASE FAMILY PROTEIN (AFU_ORTHOLOGUE AFUA_5G10520)"/>
    <property type="match status" value="1"/>
</dbReference>
<dbReference type="Gene3D" id="2.70.98.10">
    <property type="match status" value="1"/>
</dbReference>
<reference evidence="4" key="1">
    <citation type="journal article" date="2020" name="Stud. Mycol.">
        <title>101 Dothideomycetes genomes: a test case for predicting lifestyles and emergence of pathogens.</title>
        <authorList>
            <person name="Haridas S."/>
            <person name="Albert R."/>
            <person name="Binder M."/>
            <person name="Bloem J."/>
            <person name="Labutti K."/>
            <person name="Salamov A."/>
            <person name="Andreopoulos B."/>
            <person name="Baker S."/>
            <person name="Barry K."/>
            <person name="Bills G."/>
            <person name="Bluhm B."/>
            <person name="Cannon C."/>
            <person name="Castanera R."/>
            <person name="Culley D."/>
            <person name="Daum C."/>
            <person name="Ezra D."/>
            <person name="Gonzalez J."/>
            <person name="Henrissat B."/>
            <person name="Kuo A."/>
            <person name="Liang C."/>
            <person name="Lipzen A."/>
            <person name="Lutzoni F."/>
            <person name="Magnuson J."/>
            <person name="Mondo S."/>
            <person name="Nolan M."/>
            <person name="Ohm R."/>
            <person name="Pangilinan J."/>
            <person name="Park H.-J."/>
            <person name="Ramirez L."/>
            <person name="Alfaro M."/>
            <person name="Sun H."/>
            <person name="Tritt A."/>
            <person name="Yoshinaga Y."/>
            <person name="Zwiers L.-H."/>
            <person name="Turgeon B."/>
            <person name="Goodwin S."/>
            <person name="Spatafora J."/>
            <person name="Crous P."/>
            <person name="Grigoriev I."/>
        </authorList>
    </citation>
    <scope>NUCLEOTIDE SEQUENCE</scope>
    <source>
        <strain evidence="4">CBS 262.69</strain>
    </source>
</reference>
<dbReference type="InterPro" id="IPR050883">
    <property type="entry name" value="PNGase"/>
</dbReference>
<accession>A0A6G1I498</accession>
<dbReference type="GO" id="GO:0030246">
    <property type="term" value="F:carbohydrate binding"/>
    <property type="evidence" value="ECO:0007669"/>
    <property type="project" value="InterPro"/>
</dbReference>
<name>A0A6G1I498_9PEZI</name>
<dbReference type="GO" id="GO:0000224">
    <property type="term" value="F:peptide-N4-(N-acetyl-beta-glucosaminyl)asparagine amidase activity"/>
    <property type="evidence" value="ECO:0007669"/>
    <property type="project" value="TreeGrafter"/>
</dbReference>
<dbReference type="InterPro" id="IPR041371">
    <property type="entry name" value="GH92_N"/>
</dbReference>
<feature type="chain" id="PRO_5026176815" evidence="1">
    <location>
        <begin position="19"/>
        <end position="846"/>
    </location>
</feature>
<sequence length="846" mass="91878">MRRLFFGSFLLLASLVLADDDRTKYVNVFAGTQNGGNMFPGAVAGPFAMVKLGPDMAIGKAEAYVGFLPDNESVITGFSMMHESGIGGSAKYGVVSQLPVAGNVDNPLAVTFEKRAVPDQGAVGYYKSVLASGITVELAATEHVGLFQYTFPPNAKANVVVDVSHFLPSFRNAGWAQKYSGGALSISPDGHYEGSGTYSGGWNLAPDWTIYFCGRFDQSVTSARTFVGKDNVLSEIGKKPSVASKDRLGAVFSFASQKPVTSRVGISFISSAQACQNLDREIPAGTALDSVVNAAKRRWNSDVFAKISTTDTNPDAVALLYTSLYGMHLLPSNRTGENPLWQSSEPYYDDIFTFWDLFRCTTPLMHIIQPTAYSELLRSIVDVWRHEGFLPDARSSNFNGRTQGGSSADNILADAYVKGVKGGINWADAYQAMVTDAEKVPPPNFDKSAPDSSTQQGRGALPDWLQLGYITPRFTRAVTRAVEYSANDFGLYQVALGQGRDGDALRYLRRSRNWRNHWDANLTSLGTRGFLVPRMANGSLDEIDPLDCKGCYWHEAYYEGKPWEYTVNAHHDMAELVRLGGGNAAFEQRLDTLMDPSKRIFNPGNEPSFTTPYLYNYIGKQAKSVEQSRRVARGGYNAGNTGLPGASDAGAMQSWILWNMIGLYPVTGQTTFLIGSPWFRNLSIALEGGHTLTITSTAPDNSTGDPIYVQSLTLNGRPWTQNWATYTDLFTTSNTLSFVLGSNPVDWDTGPVPPSPASKGFFAKGKEVVSVGSDVEKGTRPRVATVEDADDDEEVVRVEGVEGPEGGDPEKGEIIRIEVAPVDEEKVVKGVEEGKADGAKAEPPKL</sequence>
<dbReference type="Gene3D" id="1.20.1050.60">
    <property type="entry name" value="alpha-1,2-mannosidase"/>
    <property type="match status" value="1"/>
</dbReference>
<gene>
    <name evidence="4" type="ORF">EJ06DRAFT_573116</name>
</gene>
<dbReference type="Pfam" id="PF17678">
    <property type="entry name" value="Glyco_hydro_92N"/>
    <property type="match status" value="1"/>
</dbReference>
<dbReference type="InterPro" id="IPR005887">
    <property type="entry name" value="GH92_a_mannosidase_put"/>
</dbReference>
<keyword evidence="5" id="KW-1185">Reference proteome</keyword>
<dbReference type="GO" id="GO:0005634">
    <property type="term" value="C:nucleus"/>
    <property type="evidence" value="ECO:0007669"/>
    <property type="project" value="TreeGrafter"/>
</dbReference>
<dbReference type="AlphaFoldDB" id="A0A6G1I498"/>
<evidence type="ECO:0000313" key="5">
    <source>
        <dbReference type="Proteomes" id="UP000799640"/>
    </source>
</evidence>
<dbReference type="PANTHER" id="PTHR12143">
    <property type="entry name" value="PEPTIDE N-GLYCANASE PNGASE -RELATED"/>
    <property type="match status" value="1"/>
</dbReference>
<dbReference type="Pfam" id="PF07971">
    <property type="entry name" value="Glyco_hydro_92"/>
    <property type="match status" value="1"/>
</dbReference>
<dbReference type="GO" id="GO:0005829">
    <property type="term" value="C:cytosol"/>
    <property type="evidence" value="ECO:0007669"/>
    <property type="project" value="TreeGrafter"/>
</dbReference>
<dbReference type="InterPro" id="IPR008928">
    <property type="entry name" value="6-hairpin_glycosidase_sf"/>
</dbReference>
<evidence type="ECO:0000313" key="4">
    <source>
        <dbReference type="EMBL" id="KAF2402877.1"/>
    </source>
</evidence>
<dbReference type="Gene3D" id="3.30.2080.10">
    <property type="entry name" value="GH92 mannosidase domain"/>
    <property type="match status" value="1"/>
</dbReference>
<dbReference type="InterPro" id="IPR014718">
    <property type="entry name" value="GH-type_carb-bd"/>
</dbReference>
<dbReference type="EMBL" id="ML996690">
    <property type="protein sequence ID" value="KAF2402877.1"/>
    <property type="molecule type" value="Genomic_DNA"/>
</dbReference>
<dbReference type="FunFam" id="1.20.1050.60:FF:000002">
    <property type="entry name" value="Glycosyl hydrolase family 92"/>
    <property type="match status" value="1"/>
</dbReference>
<dbReference type="GO" id="GO:0005975">
    <property type="term" value="P:carbohydrate metabolic process"/>
    <property type="evidence" value="ECO:0007669"/>
    <property type="project" value="InterPro"/>
</dbReference>
<dbReference type="Gene3D" id="1.20.1610.10">
    <property type="entry name" value="alpha-1,2-mannosidases domains"/>
    <property type="match status" value="1"/>
</dbReference>
<dbReference type="InterPro" id="IPR012939">
    <property type="entry name" value="Glyco_hydro_92"/>
</dbReference>
<dbReference type="Proteomes" id="UP000799640">
    <property type="component" value="Unassembled WGS sequence"/>
</dbReference>
<dbReference type="NCBIfam" id="TIGR01180">
    <property type="entry name" value="aman2_put"/>
    <property type="match status" value="1"/>
</dbReference>
<feature type="signal peptide" evidence="1">
    <location>
        <begin position="1"/>
        <end position="18"/>
    </location>
</feature>
<dbReference type="SUPFAM" id="SSF48208">
    <property type="entry name" value="Six-hairpin glycosidases"/>
    <property type="match status" value="1"/>
</dbReference>
<dbReference type="OrthoDB" id="449263at2759"/>
<dbReference type="GO" id="GO:0006516">
    <property type="term" value="P:glycoprotein catabolic process"/>
    <property type="evidence" value="ECO:0007669"/>
    <property type="project" value="TreeGrafter"/>
</dbReference>